<accession>A0A919XQF5</accession>
<dbReference type="InterPro" id="IPR017853">
    <property type="entry name" value="GH"/>
</dbReference>
<sequence>MKNISKTAAISTYIVSIILIIGLIVGNVYAEKYSQIITTYLGHSTDKIVSSKDDTEVDSQYYKSAFTSADEAMTEGERLSQEIVEEGIVLLKNDNNALPLKAGSKISLLGQSSVDLVYGAGISGLVDTNKAPDLLAALTSSGFEINKTLWDFYKTGEGSSYRKEVPDVYGKGTYAVNEVPESVYKDEVMKSFSDYNDAAIVVIGRSGGESSDLTTAVLPTGSHYLEIDDNERDLLKLATEKFDKVIVLINASNTLELGFLEEYDIDAAIVVGAIGPHGANAIGEVLNGNVNPSGKLVDTYAYDVFSSPAMKNFGNYNIANSKVTMGNSYMVYAEGIYVGYRYYETRYEDVVLGNESAANYDYSTQVQFPFGYGLSYTTFEWSDYNVKELDDTYEVSLNVTNTGSVAGKEVVQIYMQSPYTEYDKQNKIEKASAELVGFAKTSAIEPGKSETVNIEIDKEEMKTYDTHGYGTYIVDAGTYYFAAGRNAHDSLNNILAAKGKTTADHMDDDGNTALVKDFTVDQLDSTTYKVSAATGNEITNQFADVDIKKYDPSFEYLSRNDWTGTWPVTYAEGTMTASQEFLADLEVSHTEDPEAVMPATGKINEEYGKLSAAMFIGREYDDKLWDVLLDQLTVDEMTELVRMGGYATVPIPSINLPATIAKDGPSGISDMLVGGDVKAVAYPGEVVMASTWNVDLIRELGELIGEDSLSNKVAGWYAPGINIHRTPFGGRNFEYFSEDSFLSGKLAASEVVGVQSKGAFAMMKHFVLNEQETNRMGGAMFANEQTTRELYLQPFETTVREGEVLGAMASMNRIGARWSGGHKGLMTETLRNEWGFKGLVITDQASFPIFAYQDILEGQEAGTNLWLNTDANLWKFTKDQLTPATVSNIRESTHAILYTIINSNAMNGVSVTSKIVAVLPLWKYWLIAANIVIGLIALGAMFIVSRKLIKQKKISV</sequence>
<protein>
    <submittedName>
        <fullName evidence="5">Beta-glucosidase</fullName>
    </submittedName>
</protein>
<dbReference type="Pfam" id="PF01915">
    <property type="entry name" value="Glyco_hydro_3_C"/>
    <property type="match status" value="1"/>
</dbReference>
<dbReference type="GO" id="GO:0005975">
    <property type="term" value="P:carbohydrate metabolic process"/>
    <property type="evidence" value="ECO:0007669"/>
    <property type="project" value="InterPro"/>
</dbReference>
<dbReference type="Pfam" id="PF14310">
    <property type="entry name" value="Fn3-like"/>
    <property type="match status" value="1"/>
</dbReference>
<dbReference type="AlphaFoldDB" id="A0A919XQF5"/>
<name>A0A919XQF5_9BACL</name>
<comment type="similarity">
    <text evidence="1">Belongs to the glycosyl hydrolase 3 family.</text>
</comment>
<dbReference type="Pfam" id="PF00933">
    <property type="entry name" value="Glyco_hydro_3"/>
    <property type="match status" value="1"/>
</dbReference>
<keyword evidence="3" id="KW-1133">Transmembrane helix</keyword>
<proteinExistence type="inferred from homology"/>
<dbReference type="InterPro" id="IPR013783">
    <property type="entry name" value="Ig-like_fold"/>
</dbReference>
<feature type="domain" description="Fibronectin type III-like" evidence="4">
    <location>
        <begin position="409"/>
        <end position="487"/>
    </location>
</feature>
<gene>
    <name evidence="5" type="ORF">J41TS12_19750</name>
</gene>
<dbReference type="RefSeq" id="WP_212939422.1">
    <property type="nucleotide sequence ID" value="NZ_BORR01000006.1"/>
</dbReference>
<dbReference type="InterPro" id="IPR036962">
    <property type="entry name" value="Glyco_hydro_3_N_sf"/>
</dbReference>
<dbReference type="PANTHER" id="PTHR42715:SF10">
    <property type="entry name" value="BETA-GLUCOSIDASE"/>
    <property type="match status" value="1"/>
</dbReference>
<dbReference type="Gene3D" id="2.60.40.10">
    <property type="entry name" value="Immunoglobulins"/>
    <property type="match status" value="1"/>
</dbReference>
<feature type="transmembrane region" description="Helical" evidence="3">
    <location>
        <begin position="922"/>
        <end position="944"/>
    </location>
</feature>
<dbReference type="InterPro" id="IPR026891">
    <property type="entry name" value="Fn3-like"/>
</dbReference>
<dbReference type="Gene3D" id="3.40.50.1700">
    <property type="entry name" value="Glycoside hydrolase family 3 C-terminal domain"/>
    <property type="match status" value="1"/>
</dbReference>
<dbReference type="SMART" id="SM01217">
    <property type="entry name" value="Fn3_like"/>
    <property type="match status" value="1"/>
</dbReference>
<reference evidence="5 6" key="1">
    <citation type="submission" date="2021-03" db="EMBL/GenBank/DDBJ databases">
        <title>Antimicrobial resistance genes in bacteria isolated from Japanese honey, and their potential for conferring macrolide and lincosamide resistance in the American foulbrood pathogen Paenibacillus larvae.</title>
        <authorList>
            <person name="Okamoto M."/>
            <person name="Kumagai M."/>
            <person name="Kanamori H."/>
            <person name="Takamatsu D."/>
        </authorList>
    </citation>
    <scope>NUCLEOTIDE SEQUENCE [LARGE SCALE GENOMIC DNA]</scope>
    <source>
        <strain evidence="5 6">J41TS12</strain>
    </source>
</reference>
<dbReference type="Proteomes" id="UP000681162">
    <property type="component" value="Unassembled WGS sequence"/>
</dbReference>
<evidence type="ECO:0000256" key="1">
    <source>
        <dbReference type="ARBA" id="ARBA00005336"/>
    </source>
</evidence>
<organism evidence="5 6">
    <name type="scientific">Paenibacillus antibioticophila</name>
    <dbReference type="NCBI Taxonomy" id="1274374"/>
    <lineage>
        <taxon>Bacteria</taxon>
        <taxon>Bacillati</taxon>
        <taxon>Bacillota</taxon>
        <taxon>Bacilli</taxon>
        <taxon>Bacillales</taxon>
        <taxon>Paenibacillaceae</taxon>
        <taxon>Paenibacillus</taxon>
    </lineage>
</organism>
<evidence type="ECO:0000259" key="4">
    <source>
        <dbReference type="SMART" id="SM01217"/>
    </source>
</evidence>
<dbReference type="InterPro" id="IPR050288">
    <property type="entry name" value="Cellulose_deg_GH3"/>
</dbReference>
<keyword evidence="3" id="KW-0472">Membrane</keyword>
<evidence type="ECO:0000256" key="3">
    <source>
        <dbReference type="SAM" id="Phobius"/>
    </source>
</evidence>
<dbReference type="PANTHER" id="PTHR42715">
    <property type="entry name" value="BETA-GLUCOSIDASE"/>
    <property type="match status" value="1"/>
</dbReference>
<evidence type="ECO:0000313" key="5">
    <source>
        <dbReference type="EMBL" id="GIO37114.1"/>
    </source>
</evidence>
<evidence type="ECO:0000313" key="6">
    <source>
        <dbReference type="Proteomes" id="UP000681162"/>
    </source>
</evidence>
<dbReference type="Gene3D" id="3.20.20.300">
    <property type="entry name" value="Glycoside hydrolase, family 3, N-terminal domain"/>
    <property type="match status" value="1"/>
</dbReference>
<keyword evidence="6" id="KW-1185">Reference proteome</keyword>
<feature type="transmembrane region" description="Helical" evidence="3">
    <location>
        <begin position="12"/>
        <end position="30"/>
    </location>
</feature>
<dbReference type="EMBL" id="BORR01000006">
    <property type="protein sequence ID" value="GIO37114.1"/>
    <property type="molecule type" value="Genomic_DNA"/>
</dbReference>
<dbReference type="SUPFAM" id="SSF51445">
    <property type="entry name" value="(Trans)glycosidases"/>
    <property type="match status" value="1"/>
</dbReference>
<keyword evidence="2" id="KW-0378">Hydrolase</keyword>
<dbReference type="InterPro" id="IPR001764">
    <property type="entry name" value="Glyco_hydro_3_N"/>
</dbReference>
<dbReference type="InterPro" id="IPR036881">
    <property type="entry name" value="Glyco_hydro_3_C_sf"/>
</dbReference>
<keyword evidence="3" id="KW-0812">Transmembrane</keyword>
<dbReference type="InterPro" id="IPR002772">
    <property type="entry name" value="Glyco_hydro_3_C"/>
</dbReference>
<dbReference type="PRINTS" id="PR00133">
    <property type="entry name" value="GLHYDRLASE3"/>
</dbReference>
<dbReference type="SUPFAM" id="SSF52279">
    <property type="entry name" value="Beta-D-glucan exohydrolase, C-terminal domain"/>
    <property type="match status" value="1"/>
</dbReference>
<comment type="caution">
    <text evidence="5">The sequence shown here is derived from an EMBL/GenBank/DDBJ whole genome shotgun (WGS) entry which is preliminary data.</text>
</comment>
<dbReference type="GO" id="GO:0004553">
    <property type="term" value="F:hydrolase activity, hydrolyzing O-glycosyl compounds"/>
    <property type="evidence" value="ECO:0007669"/>
    <property type="project" value="InterPro"/>
</dbReference>
<evidence type="ECO:0000256" key="2">
    <source>
        <dbReference type="ARBA" id="ARBA00022801"/>
    </source>
</evidence>